<dbReference type="EMBL" id="JBHRZH010000049">
    <property type="protein sequence ID" value="MFC3766141.1"/>
    <property type="molecule type" value="Genomic_DNA"/>
</dbReference>
<proteinExistence type="inferred from homology"/>
<evidence type="ECO:0000313" key="3">
    <source>
        <dbReference type="EMBL" id="MFC3766141.1"/>
    </source>
</evidence>
<evidence type="ECO:0000259" key="2">
    <source>
        <dbReference type="Pfam" id="PF04909"/>
    </source>
</evidence>
<dbReference type="SUPFAM" id="SSF51556">
    <property type="entry name" value="Metallo-dependent hydrolases"/>
    <property type="match status" value="1"/>
</dbReference>
<dbReference type="Pfam" id="PF04909">
    <property type="entry name" value="Amidohydro_2"/>
    <property type="match status" value="1"/>
</dbReference>
<comment type="caution">
    <text evidence="3">The sequence shown here is derived from an EMBL/GenBank/DDBJ whole genome shotgun (WGS) entry which is preliminary data.</text>
</comment>
<evidence type="ECO:0000313" key="4">
    <source>
        <dbReference type="Proteomes" id="UP001595699"/>
    </source>
</evidence>
<accession>A0ABV7YLU0</accession>
<sequence>MPADDNGRVDVHHHVWPEPEPWMDAPELAPIRRPFGVDDLEPLAKAANVTATVLVQTQSSVEQTRAFLALADSSDLVAGVTGWLDLTAPDFADQLSALRAEPNGRWLRGVRHQVQDEPDPEWLNRPDVLRGLRALWQPGMLYELLTKPPQLPAALRTVAELPELPFVLDHCSKPLIASGELEPWAAQIRELGSYPNVTCKLSGLVTEADWAHWTVADLQPYVDVVLEAFGPDRVMFGSDWPVCLLASSYADWVAAAEQLTAGLSESEREAVFGGTARRVYAL</sequence>
<protein>
    <submittedName>
        <fullName evidence="3">Amidohydrolase family protein</fullName>
    </submittedName>
</protein>
<reference evidence="4" key="1">
    <citation type="journal article" date="2019" name="Int. J. Syst. Evol. Microbiol.">
        <title>The Global Catalogue of Microorganisms (GCM) 10K type strain sequencing project: providing services to taxonomists for standard genome sequencing and annotation.</title>
        <authorList>
            <consortium name="The Broad Institute Genomics Platform"/>
            <consortium name="The Broad Institute Genome Sequencing Center for Infectious Disease"/>
            <person name="Wu L."/>
            <person name="Ma J."/>
        </authorList>
    </citation>
    <scope>NUCLEOTIDE SEQUENCE [LARGE SCALE GENOMIC DNA]</scope>
    <source>
        <strain evidence="4">CGMCC 4.7241</strain>
    </source>
</reference>
<dbReference type="InterPro" id="IPR032466">
    <property type="entry name" value="Metal_Hydrolase"/>
</dbReference>
<organism evidence="3 4">
    <name type="scientific">Tenggerimyces flavus</name>
    <dbReference type="NCBI Taxonomy" id="1708749"/>
    <lineage>
        <taxon>Bacteria</taxon>
        <taxon>Bacillati</taxon>
        <taxon>Actinomycetota</taxon>
        <taxon>Actinomycetes</taxon>
        <taxon>Propionibacteriales</taxon>
        <taxon>Nocardioidaceae</taxon>
        <taxon>Tenggerimyces</taxon>
    </lineage>
</organism>
<name>A0ABV7YLU0_9ACTN</name>
<gene>
    <name evidence="3" type="ORF">ACFOUW_35295</name>
</gene>
<dbReference type="Proteomes" id="UP001595699">
    <property type="component" value="Unassembled WGS sequence"/>
</dbReference>
<dbReference type="InterPro" id="IPR006680">
    <property type="entry name" value="Amidohydro-rel"/>
</dbReference>
<dbReference type="PANTHER" id="PTHR43569">
    <property type="entry name" value="AMIDOHYDROLASE"/>
    <property type="match status" value="1"/>
</dbReference>
<dbReference type="RefSeq" id="WP_205120455.1">
    <property type="nucleotide sequence ID" value="NZ_JAFBCM010000001.1"/>
</dbReference>
<feature type="domain" description="Amidohydrolase-related" evidence="2">
    <location>
        <begin position="9"/>
        <end position="281"/>
    </location>
</feature>
<comment type="similarity">
    <text evidence="1">Belongs to the metallo-dependent hydrolases superfamily.</text>
</comment>
<keyword evidence="4" id="KW-1185">Reference proteome</keyword>
<evidence type="ECO:0000256" key="1">
    <source>
        <dbReference type="ARBA" id="ARBA00038310"/>
    </source>
</evidence>
<dbReference type="PANTHER" id="PTHR43569:SF2">
    <property type="entry name" value="AMIDOHYDROLASE-RELATED DOMAIN-CONTAINING PROTEIN"/>
    <property type="match status" value="1"/>
</dbReference>
<dbReference type="InterPro" id="IPR052350">
    <property type="entry name" value="Metallo-dep_Lactonases"/>
</dbReference>
<dbReference type="Gene3D" id="3.20.20.140">
    <property type="entry name" value="Metal-dependent hydrolases"/>
    <property type="match status" value="1"/>
</dbReference>